<name>A0ACB8SW18_9AGAM</name>
<reference evidence="1" key="1">
    <citation type="submission" date="2021-03" db="EMBL/GenBank/DDBJ databases">
        <authorList>
            <consortium name="DOE Joint Genome Institute"/>
            <person name="Ahrendt S."/>
            <person name="Looney B.P."/>
            <person name="Miyauchi S."/>
            <person name="Morin E."/>
            <person name="Drula E."/>
            <person name="Courty P.E."/>
            <person name="Chicoki N."/>
            <person name="Fauchery L."/>
            <person name="Kohler A."/>
            <person name="Kuo A."/>
            <person name="Labutti K."/>
            <person name="Pangilinan J."/>
            <person name="Lipzen A."/>
            <person name="Riley R."/>
            <person name="Andreopoulos W."/>
            <person name="He G."/>
            <person name="Johnson J."/>
            <person name="Barry K.W."/>
            <person name="Grigoriev I.V."/>
            <person name="Nagy L."/>
            <person name="Hibbett D."/>
            <person name="Henrissat B."/>
            <person name="Matheny P.B."/>
            <person name="Labbe J."/>
            <person name="Martin F."/>
        </authorList>
    </citation>
    <scope>NUCLEOTIDE SEQUENCE</scope>
    <source>
        <strain evidence="1">HHB10654</strain>
    </source>
</reference>
<proteinExistence type="predicted"/>
<evidence type="ECO:0000313" key="1">
    <source>
        <dbReference type="EMBL" id="KAI0060650.1"/>
    </source>
</evidence>
<sequence>MVALHPLLTYLRLLYSDKLCSKYCQFDMGAIKSISERRSGVRPIGRLSRSDYGAFKRVDWQLNLQPTILSHTCGIQQTRLRAISMIQGTTHSESPPEHPRPTPPPDEDEEAISSSGLPLSTEVWLRDGNVVVMCSGMLAFRAHRSVLEEHSPVFRRKLEETVYRTEANCSFLELTEDSPEYMERMLKRLFNRGYDRHPKDIKLETQAGVLWLALKYDIRVIRDEILDHLKVLFPSNIDQYRSDQRIRLLPDDLNPLTGVDIALNFNIPAILPAALYMSSRWDLRYIQQDAGVSGGVIVHQSTRDAIVRFKDRLRTAIGRWLIDDGWSGTALLCQWQAETSIPCPGLHSTIAQRGEEAYRELTIDIFGDYVAHWHKSLCPEYVSPCKLCLLGWMEKEAVCQQSIWNILPSIAAHATGDKRFQLHDWQEVCQAQELLETQQGLWNSETIS</sequence>
<evidence type="ECO:0000313" key="2">
    <source>
        <dbReference type="Proteomes" id="UP000814140"/>
    </source>
</evidence>
<organism evidence="1 2">
    <name type="scientific">Artomyces pyxidatus</name>
    <dbReference type="NCBI Taxonomy" id="48021"/>
    <lineage>
        <taxon>Eukaryota</taxon>
        <taxon>Fungi</taxon>
        <taxon>Dikarya</taxon>
        <taxon>Basidiomycota</taxon>
        <taxon>Agaricomycotina</taxon>
        <taxon>Agaricomycetes</taxon>
        <taxon>Russulales</taxon>
        <taxon>Auriscalpiaceae</taxon>
        <taxon>Artomyces</taxon>
    </lineage>
</organism>
<comment type="caution">
    <text evidence="1">The sequence shown here is derived from an EMBL/GenBank/DDBJ whole genome shotgun (WGS) entry which is preliminary data.</text>
</comment>
<gene>
    <name evidence="1" type="ORF">BV25DRAFT_916937</name>
</gene>
<protein>
    <submittedName>
        <fullName evidence="1">Uncharacterized protein</fullName>
    </submittedName>
</protein>
<reference evidence="1" key="2">
    <citation type="journal article" date="2022" name="New Phytol.">
        <title>Evolutionary transition to the ectomycorrhizal habit in the genomes of a hyperdiverse lineage of mushroom-forming fungi.</title>
        <authorList>
            <person name="Looney B."/>
            <person name="Miyauchi S."/>
            <person name="Morin E."/>
            <person name="Drula E."/>
            <person name="Courty P.E."/>
            <person name="Kohler A."/>
            <person name="Kuo A."/>
            <person name="LaButti K."/>
            <person name="Pangilinan J."/>
            <person name="Lipzen A."/>
            <person name="Riley R."/>
            <person name="Andreopoulos W."/>
            <person name="He G."/>
            <person name="Johnson J."/>
            <person name="Nolan M."/>
            <person name="Tritt A."/>
            <person name="Barry K.W."/>
            <person name="Grigoriev I.V."/>
            <person name="Nagy L.G."/>
            <person name="Hibbett D."/>
            <person name="Henrissat B."/>
            <person name="Matheny P.B."/>
            <person name="Labbe J."/>
            <person name="Martin F.M."/>
        </authorList>
    </citation>
    <scope>NUCLEOTIDE SEQUENCE</scope>
    <source>
        <strain evidence="1">HHB10654</strain>
    </source>
</reference>
<dbReference type="EMBL" id="MU277217">
    <property type="protein sequence ID" value="KAI0060650.1"/>
    <property type="molecule type" value="Genomic_DNA"/>
</dbReference>
<dbReference type="Proteomes" id="UP000814140">
    <property type="component" value="Unassembled WGS sequence"/>
</dbReference>
<accession>A0ACB8SW18</accession>
<keyword evidence="2" id="KW-1185">Reference proteome</keyword>